<dbReference type="AlphaFoldDB" id="A0A9P7VD28"/>
<feature type="domain" description="Zn(2)-C6 fungal-type" evidence="2">
    <location>
        <begin position="269"/>
        <end position="300"/>
    </location>
</feature>
<feature type="region of interest" description="Disordered" evidence="1">
    <location>
        <begin position="8"/>
        <end position="39"/>
    </location>
</feature>
<dbReference type="InterPro" id="IPR036864">
    <property type="entry name" value="Zn2-C6_fun-type_DNA-bd_sf"/>
</dbReference>
<dbReference type="GO" id="GO:0008270">
    <property type="term" value="F:zinc ion binding"/>
    <property type="evidence" value="ECO:0007669"/>
    <property type="project" value="InterPro"/>
</dbReference>
<feature type="compositionally biased region" description="Low complexity" evidence="1">
    <location>
        <begin position="170"/>
        <end position="182"/>
    </location>
</feature>
<dbReference type="Pfam" id="PF00172">
    <property type="entry name" value="Zn_clus"/>
    <property type="match status" value="1"/>
</dbReference>
<comment type="caution">
    <text evidence="3">The sequence shown here is derived from an EMBL/GenBank/DDBJ whole genome shotgun (WGS) entry which is preliminary data.</text>
</comment>
<feature type="compositionally biased region" description="Basic and acidic residues" evidence="1">
    <location>
        <begin position="704"/>
        <end position="715"/>
    </location>
</feature>
<keyword evidence="4" id="KW-1185">Reference proteome</keyword>
<dbReference type="PANTHER" id="PTHR47785">
    <property type="entry name" value="ZN(II)2CYS6 TRANSCRIPTION FACTOR (EUROFUNG)-RELATED-RELATED"/>
    <property type="match status" value="1"/>
</dbReference>
<feature type="compositionally biased region" description="Low complexity" evidence="1">
    <location>
        <begin position="247"/>
        <end position="258"/>
    </location>
</feature>
<name>A0A9P7VD28_9ASCO</name>
<evidence type="ECO:0000313" key="3">
    <source>
        <dbReference type="EMBL" id="KAG7195099.1"/>
    </source>
</evidence>
<protein>
    <recommendedName>
        <fullName evidence="2">Zn(2)-C6 fungal-type domain-containing protein</fullName>
    </recommendedName>
</protein>
<organism evidence="3 4">
    <name type="scientific">Scheffersomyces spartinae</name>
    <dbReference type="NCBI Taxonomy" id="45513"/>
    <lineage>
        <taxon>Eukaryota</taxon>
        <taxon>Fungi</taxon>
        <taxon>Dikarya</taxon>
        <taxon>Ascomycota</taxon>
        <taxon>Saccharomycotina</taxon>
        <taxon>Pichiomycetes</taxon>
        <taxon>Debaryomycetaceae</taxon>
        <taxon>Scheffersomyces</taxon>
    </lineage>
</organism>
<dbReference type="Proteomes" id="UP000790833">
    <property type="component" value="Unassembled WGS sequence"/>
</dbReference>
<dbReference type="RefSeq" id="XP_043050646.1">
    <property type="nucleotide sequence ID" value="XM_043194895.1"/>
</dbReference>
<dbReference type="GO" id="GO:0000981">
    <property type="term" value="F:DNA-binding transcription factor activity, RNA polymerase II-specific"/>
    <property type="evidence" value="ECO:0007669"/>
    <property type="project" value="InterPro"/>
</dbReference>
<feature type="region of interest" description="Disordered" evidence="1">
    <location>
        <begin position="92"/>
        <end position="267"/>
    </location>
</feature>
<evidence type="ECO:0000313" key="4">
    <source>
        <dbReference type="Proteomes" id="UP000790833"/>
    </source>
</evidence>
<feature type="compositionally biased region" description="Low complexity" evidence="1">
    <location>
        <begin position="199"/>
        <end position="219"/>
    </location>
</feature>
<dbReference type="OrthoDB" id="4356994at2759"/>
<dbReference type="PROSITE" id="PS00463">
    <property type="entry name" value="ZN2_CY6_FUNGAL_1"/>
    <property type="match status" value="1"/>
</dbReference>
<feature type="region of interest" description="Disordered" evidence="1">
    <location>
        <begin position="921"/>
        <end position="953"/>
    </location>
</feature>
<dbReference type="PROSITE" id="PS50048">
    <property type="entry name" value="ZN2_CY6_FUNGAL_2"/>
    <property type="match status" value="1"/>
</dbReference>
<dbReference type="SMART" id="SM00066">
    <property type="entry name" value="GAL4"/>
    <property type="match status" value="1"/>
</dbReference>
<gene>
    <name evidence="3" type="ORF">KQ657_004216</name>
</gene>
<dbReference type="InterPro" id="IPR053181">
    <property type="entry name" value="EcdB-like_regulator"/>
</dbReference>
<accession>A0A9P7VD28</accession>
<feature type="compositionally biased region" description="Polar residues" evidence="1">
    <location>
        <begin position="121"/>
        <end position="131"/>
    </location>
</feature>
<evidence type="ECO:0000259" key="2">
    <source>
        <dbReference type="PROSITE" id="PS50048"/>
    </source>
</evidence>
<dbReference type="Gene3D" id="4.10.240.10">
    <property type="entry name" value="Zn(2)-C6 fungal-type DNA-binding domain"/>
    <property type="match status" value="1"/>
</dbReference>
<sequence>MRLFQYCMSSTNSGSPAKSDNQSSNGPIPSGQVGGTTVSGRPLVYIKKDSIPGPNGEFLVPATPAPPMYNVQGPYQQVLYYSQQVPIQYVPAQLHGSTPPPSGPGPHQQVSSPQHNHRSSHQSQLRPNHQAHQPHISQLAAPPPQDRLIPLHQVPPYGGMIPGAAVHSYQQQQQQQQPQQPHQHQHQHQHQQPPPPTAQMQQISQSQQFPPTQIESQPLQQPPPPSSTTQDDVQGKKRQKTKPNMVQQPQQQQQQQHQLGSTRRRAPTACDTCRTKKIKCDNVRPRCGSCVKNGIVDCHYRADDVSDFLTSNVASGTILSKLDMILNDLAILKSTRIAANDAKSSIGANTNYFNGEGGGESKRYNFDRCNWDMSLTSMLKWDYFMKASNTNLDFADQKTNSLLKKYGGLLISQKVGSFQEQVTMGERVDRLISKCASSLLNSYLTNFQPKLPVLDIGSLILTFELLSYLTKKNPKLTILKCVELLAAGDESKYPINKVHFEEMCQQLPLFVVVCAVGFLSTNVQLENFSKFGSSLEERKSVSLGCINERVLEELGLPKDRGLVSLYLLRYSEMIDNTFHIMDKFPCIKAELHLIRSGYFLLVALPMKAYSEILRACHQLMYYLEVKKKEDTPRAHDFIDRLFWSCLKIECEMRVELSPYVYISGITQSAKTAVFPKIPQSNQEDGYDSDSDPIFLGTNIQTSDDISHEGSPKHPSGDWNGDNDDLNKNRMVNSDDTEHVLIRQFIHKSRLIAAKYEDKYSWYFFLTEIAVRKVDNKLYDEIYTYEVANKQQLWDQPEFYEEKLWSVVIKYLNQYNGIINCLPSRIRGFLMQEVDVHQIHSNIKRRRNKKLSNQFDDELYLDEFLIDEDIILNAQSEAIIFIKTRFVVSKMTLFRPIIYMILQDRISLKELVDSAISVLHPPEAKKHQQQPQPGLAGYLSSHPSSTNAPGLASSVSFSPDSNSLQLEFMLNMDYLDEAPHEYQKHFIEEDFSSVIELKQGDEIVLKNLPMARFRILRVFIMHLLTIPKMTIPKISGHRHAGSWYYLRNLFVGSILNYLLYKKMTDMLTTYMQMRHVQMQQQYQQRKEFEDTTEGPELVTPPSSATGSTSTPTAPPPLELPTGVDLMSMMSGIISKDSVVNFLEHLIVVFEYWQEESRDCTIYIEYMRACLASL</sequence>
<dbReference type="PANTHER" id="PTHR47785:SF5">
    <property type="entry name" value="ZN(II)2CYS6 TRANSCRIPTION FACTOR (EUROFUNG)"/>
    <property type="match status" value="1"/>
</dbReference>
<dbReference type="SUPFAM" id="SSF57701">
    <property type="entry name" value="Zn2/Cys6 DNA-binding domain"/>
    <property type="match status" value="1"/>
</dbReference>
<evidence type="ECO:0000256" key="1">
    <source>
        <dbReference type="SAM" id="MobiDB-lite"/>
    </source>
</evidence>
<dbReference type="GeneID" id="66117590"/>
<feature type="compositionally biased region" description="Polar residues" evidence="1">
    <location>
        <begin position="8"/>
        <end position="27"/>
    </location>
</feature>
<reference evidence="3" key="1">
    <citation type="submission" date="2021-03" db="EMBL/GenBank/DDBJ databases">
        <authorList>
            <person name="Palmer J.M."/>
        </authorList>
    </citation>
    <scope>NUCLEOTIDE SEQUENCE</scope>
    <source>
        <strain evidence="3">ARV_011</strain>
    </source>
</reference>
<feature type="region of interest" description="Disordered" evidence="1">
    <location>
        <begin position="703"/>
        <end position="728"/>
    </location>
</feature>
<feature type="compositionally biased region" description="Low complexity" evidence="1">
    <location>
        <begin position="1098"/>
        <end position="1110"/>
    </location>
</feature>
<feature type="compositionally biased region" description="Low complexity" evidence="1">
    <location>
        <begin position="105"/>
        <end position="114"/>
    </location>
</feature>
<feature type="region of interest" description="Disordered" evidence="1">
    <location>
        <begin position="1081"/>
        <end position="1116"/>
    </location>
</feature>
<dbReference type="InterPro" id="IPR001138">
    <property type="entry name" value="Zn2Cys6_DnaBD"/>
</dbReference>
<proteinExistence type="predicted"/>
<feature type="compositionally biased region" description="Polar residues" evidence="1">
    <location>
        <begin position="940"/>
        <end position="953"/>
    </location>
</feature>
<dbReference type="EMBL" id="JAHMUF010000005">
    <property type="protein sequence ID" value="KAG7195099.1"/>
    <property type="molecule type" value="Genomic_DNA"/>
</dbReference>
<dbReference type="CDD" id="cd00067">
    <property type="entry name" value="GAL4"/>
    <property type="match status" value="1"/>
</dbReference>